<reference evidence="2" key="1">
    <citation type="submission" date="2016-11" db="UniProtKB">
        <authorList>
            <consortium name="WormBaseParasite"/>
        </authorList>
    </citation>
    <scope>IDENTIFICATION</scope>
    <source>
        <strain evidence="2">KR3021</strain>
    </source>
</reference>
<dbReference type="WBParaSite" id="RSKR_0000340200.1">
    <property type="protein sequence ID" value="RSKR_0000340200.1"/>
    <property type="gene ID" value="RSKR_0000340200"/>
</dbReference>
<accession>A0AC35TRD0</accession>
<proteinExistence type="predicted"/>
<dbReference type="Proteomes" id="UP000095286">
    <property type="component" value="Unplaced"/>
</dbReference>
<evidence type="ECO:0000313" key="1">
    <source>
        <dbReference type="Proteomes" id="UP000095286"/>
    </source>
</evidence>
<organism evidence="1 2">
    <name type="scientific">Rhabditophanes sp. KR3021</name>
    <dbReference type="NCBI Taxonomy" id="114890"/>
    <lineage>
        <taxon>Eukaryota</taxon>
        <taxon>Metazoa</taxon>
        <taxon>Ecdysozoa</taxon>
        <taxon>Nematoda</taxon>
        <taxon>Chromadorea</taxon>
        <taxon>Rhabditida</taxon>
        <taxon>Tylenchina</taxon>
        <taxon>Panagrolaimomorpha</taxon>
        <taxon>Strongyloidoidea</taxon>
        <taxon>Alloionematidae</taxon>
        <taxon>Rhabditophanes</taxon>
    </lineage>
</organism>
<protein>
    <submittedName>
        <fullName evidence="2">2-amino-3-carboxymuconate-6-semialdehyde decarboxylase</fullName>
    </submittedName>
</protein>
<evidence type="ECO:0000313" key="2">
    <source>
        <dbReference type="WBParaSite" id="RSKR_0000340200.1"/>
    </source>
</evidence>
<sequence length="160" mass="18242">MFTPTSNYPKFDVHAHVLPADIPDFEKQFGYGGFVKLQDNPKNENGSKDMIKNGRLFRTVEKNCFDTDTRIAEMDACHVNVQAVSTVPVMFHYWAKAGDAEITSRFINNDIYKECRKYPSRLVPVGTLPLQNMDLSLRQISGLLDLIQYFSPALKTPYDT</sequence>
<name>A0AC35TRD0_9BILA</name>